<accession>A0ABD3XNU3</accession>
<dbReference type="AlphaFoldDB" id="A0ABD3XNU3"/>
<dbReference type="PRINTS" id="PR01705">
    <property type="entry name" value="TSP1REPEAT"/>
</dbReference>
<dbReference type="InterPro" id="IPR038877">
    <property type="entry name" value="THSD1"/>
</dbReference>
<dbReference type="SUPFAM" id="SSF82895">
    <property type="entry name" value="TSP-1 type 1 repeat"/>
    <property type="match status" value="1"/>
</dbReference>
<dbReference type="PANTHER" id="PTHR16311:SF3">
    <property type="entry name" value="THROMBOSPONDIN TYPE-1 DOMAIN-CONTAINING PROTEIN 1"/>
    <property type="match status" value="1"/>
</dbReference>
<keyword evidence="4" id="KW-1185">Reference proteome</keyword>
<dbReference type="SMART" id="SM00209">
    <property type="entry name" value="TSP1"/>
    <property type="match status" value="1"/>
</dbReference>
<dbReference type="Pfam" id="PF00090">
    <property type="entry name" value="TSP_1"/>
    <property type="match status" value="1"/>
</dbReference>
<dbReference type="EMBL" id="JBJQND010000002">
    <property type="protein sequence ID" value="KAL3886630.1"/>
    <property type="molecule type" value="Genomic_DNA"/>
</dbReference>
<feature type="domain" description="Ig-like" evidence="2">
    <location>
        <begin position="277"/>
        <end position="318"/>
    </location>
</feature>
<dbReference type="PROSITE" id="PS50835">
    <property type="entry name" value="IG_LIKE"/>
    <property type="match status" value="1"/>
</dbReference>
<keyword evidence="1" id="KW-1015">Disulfide bond</keyword>
<evidence type="ECO:0000313" key="3">
    <source>
        <dbReference type="EMBL" id="KAL3886630.1"/>
    </source>
</evidence>
<protein>
    <recommendedName>
        <fullName evidence="2">Ig-like domain-containing protein</fullName>
    </recommendedName>
</protein>
<evidence type="ECO:0000259" key="2">
    <source>
        <dbReference type="PROSITE" id="PS50835"/>
    </source>
</evidence>
<dbReference type="PROSITE" id="PS50092">
    <property type="entry name" value="TSP1"/>
    <property type="match status" value="1"/>
</dbReference>
<dbReference type="PANTHER" id="PTHR16311">
    <property type="entry name" value="THROMBOSPONDIN TYPE I DOMAIN-CONTAINING 1"/>
    <property type="match status" value="1"/>
</dbReference>
<dbReference type="Gene3D" id="2.20.100.10">
    <property type="entry name" value="Thrombospondin type-1 (TSP1) repeat"/>
    <property type="match status" value="1"/>
</dbReference>
<gene>
    <name evidence="3" type="ORF">ACJMK2_026611</name>
</gene>
<evidence type="ECO:0000256" key="1">
    <source>
        <dbReference type="ARBA" id="ARBA00023157"/>
    </source>
</evidence>
<dbReference type="FunFam" id="2.20.100.10:FF:000001">
    <property type="entry name" value="semaphorin-5A isoform X1"/>
    <property type="match status" value="1"/>
</dbReference>
<comment type="caution">
    <text evidence="3">The sequence shown here is derived from an EMBL/GenBank/DDBJ whole genome shotgun (WGS) entry which is preliminary data.</text>
</comment>
<organism evidence="3 4">
    <name type="scientific">Sinanodonta woodiana</name>
    <name type="common">Chinese pond mussel</name>
    <name type="synonym">Anodonta woodiana</name>
    <dbReference type="NCBI Taxonomy" id="1069815"/>
    <lineage>
        <taxon>Eukaryota</taxon>
        <taxon>Metazoa</taxon>
        <taxon>Spiralia</taxon>
        <taxon>Lophotrochozoa</taxon>
        <taxon>Mollusca</taxon>
        <taxon>Bivalvia</taxon>
        <taxon>Autobranchia</taxon>
        <taxon>Heteroconchia</taxon>
        <taxon>Palaeoheterodonta</taxon>
        <taxon>Unionida</taxon>
        <taxon>Unionoidea</taxon>
        <taxon>Unionidae</taxon>
        <taxon>Unioninae</taxon>
        <taxon>Sinanodonta</taxon>
    </lineage>
</organism>
<dbReference type="InterPro" id="IPR000884">
    <property type="entry name" value="TSP1_rpt"/>
</dbReference>
<proteinExistence type="predicted"/>
<dbReference type="InterPro" id="IPR036383">
    <property type="entry name" value="TSP1_rpt_sf"/>
</dbReference>
<dbReference type="InterPro" id="IPR007110">
    <property type="entry name" value="Ig-like_dom"/>
</dbReference>
<reference evidence="3 4" key="1">
    <citation type="submission" date="2024-11" db="EMBL/GenBank/DDBJ databases">
        <title>Chromosome-level genome assembly of the freshwater bivalve Anodonta woodiana.</title>
        <authorList>
            <person name="Chen X."/>
        </authorList>
    </citation>
    <scope>NUCLEOTIDE SEQUENCE [LARGE SCALE GENOMIC DNA]</scope>
    <source>
        <strain evidence="3">MN2024</strain>
        <tissue evidence="3">Gills</tissue>
    </source>
</reference>
<feature type="non-terminal residue" evidence="3">
    <location>
        <position position="318"/>
    </location>
</feature>
<dbReference type="Proteomes" id="UP001634394">
    <property type="component" value="Unassembled WGS sequence"/>
</dbReference>
<name>A0ABD3XNU3_SINWO</name>
<sequence length="318" mass="34722">MGAAIKCLSCSSAARPRDCEYVQECGAHEICAAFGKRRAILKATDLQEIQQNNAFGSFTDEQWHNGTKDAVLCVECCDTELCNVKGCGEEGWPADSGPVCYGCDQQRDPDSCSRIVSCGRDEACHLYSRIIGVDQVYRSGCLRRQSCQRLEIPNPGANVLIGRRQRGVDMLTSLKLASFCNKCCTGNLCNFGNCSALVHATNTFPPMTHPTTTPAVLIQDDGQWSSWRTWSPCSQTCGTGGTRYRHRTCDNPPPSVGGKDCAGSPYESQHCEGLVVPNVIQTTKNFTKQEGSYIAIQCLVPGSTPLQQNSNIQWFVPQ</sequence>
<evidence type="ECO:0000313" key="4">
    <source>
        <dbReference type="Proteomes" id="UP001634394"/>
    </source>
</evidence>